<protein>
    <submittedName>
        <fullName evidence="1">Uncharacterized protein</fullName>
    </submittedName>
</protein>
<keyword evidence="2" id="KW-1185">Reference proteome</keyword>
<organism evidence="1 2">
    <name type="scientific">Trematosphaeria pertusa</name>
    <dbReference type="NCBI Taxonomy" id="390896"/>
    <lineage>
        <taxon>Eukaryota</taxon>
        <taxon>Fungi</taxon>
        <taxon>Dikarya</taxon>
        <taxon>Ascomycota</taxon>
        <taxon>Pezizomycotina</taxon>
        <taxon>Dothideomycetes</taxon>
        <taxon>Pleosporomycetidae</taxon>
        <taxon>Pleosporales</taxon>
        <taxon>Massarineae</taxon>
        <taxon>Trematosphaeriaceae</taxon>
        <taxon>Trematosphaeria</taxon>
    </lineage>
</organism>
<name>A0A6A6J4T2_9PLEO</name>
<evidence type="ECO:0000313" key="1">
    <source>
        <dbReference type="EMBL" id="KAF2257441.1"/>
    </source>
</evidence>
<evidence type="ECO:0000313" key="2">
    <source>
        <dbReference type="Proteomes" id="UP000800094"/>
    </source>
</evidence>
<accession>A0A6A6J4T2</accession>
<dbReference type="AlphaFoldDB" id="A0A6A6J4T2"/>
<dbReference type="Proteomes" id="UP000800094">
    <property type="component" value="Unassembled WGS sequence"/>
</dbReference>
<dbReference type="GeneID" id="54577655"/>
<proteinExistence type="predicted"/>
<gene>
    <name evidence="1" type="ORF">BU26DRAFT_43903</name>
</gene>
<reference evidence="1" key="1">
    <citation type="journal article" date="2020" name="Stud. Mycol.">
        <title>101 Dothideomycetes genomes: a test case for predicting lifestyles and emergence of pathogens.</title>
        <authorList>
            <person name="Haridas S."/>
            <person name="Albert R."/>
            <person name="Binder M."/>
            <person name="Bloem J."/>
            <person name="Labutti K."/>
            <person name="Salamov A."/>
            <person name="Andreopoulos B."/>
            <person name="Baker S."/>
            <person name="Barry K."/>
            <person name="Bills G."/>
            <person name="Bluhm B."/>
            <person name="Cannon C."/>
            <person name="Castanera R."/>
            <person name="Culley D."/>
            <person name="Daum C."/>
            <person name="Ezra D."/>
            <person name="Gonzalez J."/>
            <person name="Henrissat B."/>
            <person name="Kuo A."/>
            <person name="Liang C."/>
            <person name="Lipzen A."/>
            <person name="Lutzoni F."/>
            <person name="Magnuson J."/>
            <person name="Mondo S."/>
            <person name="Nolan M."/>
            <person name="Ohm R."/>
            <person name="Pangilinan J."/>
            <person name="Park H.-J."/>
            <person name="Ramirez L."/>
            <person name="Alfaro M."/>
            <person name="Sun H."/>
            <person name="Tritt A."/>
            <person name="Yoshinaga Y."/>
            <person name="Zwiers L.-H."/>
            <person name="Turgeon B."/>
            <person name="Goodwin S."/>
            <person name="Spatafora J."/>
            <person name="Crous P."/>
            <person name="Grigoriev I."/>
        </authorList>
    </citation>
    <scope>NUCLEOTIDE SEQUENCE</scope>
    <source>
        <strain evidence="1">CBS 122368</strain>
    </source>
</reference>
<dbReference type="EMBL" id="ML987189">
    <property type="protein sequence ID" value="KAF2257441.1"/>
    <property type="molecule type" value="Genomic_DNA"/>
</dbReference>
<dbReference type="RefSeq" id="XP_033692445.1">
    <property type="nucleotide sequence ID" value="XM_033824325.1"/>
</dbReference>
<sequence>MRDLVPTTPRMEKFCAKCRYRILEPSSKRRLFEIPYAVLDPRKRITALEQCRAGRPATYVLTPKSLLTPVSALLVNVRDDTGKRWLNYYCLLRWIF</sequence>